<dbReference type="InterPro" id="IPR036390">
    <property type="entry name" value="WH_DNA-bd_sf"/>
</dbReference>
<protein>
    <submittedName>
        <fullName evidence="5">MarR family transcriptional regulator</fullName>
    </submittedName>
</protein>
<dbReference type="GO" id="GO:0003700">
    <property type="term" value="F:DNA-binding transcription factor activity"/>
    <property type="evidence" value="ECO:0007669"/>
    <property type="project" value="InterPro"/>
</dbReference>
<gene>
    <name evidence="5" type="ORF">NAG76_09780</name>
</gene>
<evidence type="ECO:0000313" key="6">
    <source>
        <dbReference type="Proteomes" id="UP001056756"/>
    </source>
</evidence>
<proteinExistence type="predicted"/>
<dbReference type="PANTHER" id="PTHR42756">
    <property type="entry name" value="TRANSCRIPTIONAL REGULATOR, MARR"/>
    <property type="match status" value="1"/>
</dbReference>
<name>A0A9J6ZKH6_9BACL</name>
<dbReference type="AlphaFoldDB" id="A0A9J6ZKH6"/>
<dbReference type="GO" id="GO:0003677">
    <property type="term" value="F:DNA binding"/>
    <property type="evidence" value="ECO:0007669"/>
    <property type="project" value="UniProtKB-KW"/>
</dbReference>
<evidence type="ECO:0000313" key="5">
    <source>
        <dbReference type="EMBL" id="URN96479.1"/>
    </source>
</evidence>
<dbReference type="Gene3D" id="1.10.10.10">
    <property type="entry name" value="Winged helix-like DNA-binding domain superfamily/Winged helix DNA-binding domain"/>
    <property type="match status" value="1"/>
</dbReference>
<evidence type="ECO:0000256" key="2">
    <source>
        <dbReference type="ARBA" id="ARBA00023125"/>
    </source>
</evidence>
<dbReference type="PANTHER" id="PTHR42756:SF1">
    <property type="entry name" value="TRANSCRIPTIONAL REPRESSOR OF EMRAB OPERON"/>
    <property type="match status" value="1"/>
</dbReference>
<dbReference type="Pfam" id="PF12802">
    <property type="entry name" value="MarR_2"/>
    <property type="match status" value="1"/>
</dbReference>
<organism evidence="5 6">
    <name type="scientific">Candidatus Pristimantibacillus lignocellulolyticus</name>
    <dbReference type="NCBI Taxonomy" id="2994561"/>
    <lineage>
        <taxon>Bacteria</taxon>
        <taxon>Bacillati</taxon>
        <taxon>Bacillota</taxon>
        <taxon>Bacilli</taxon>
        <taxon>Bacillales</taxon>
        <taxon>Paenibacillaceae</taxon>
        <taxon>Candidatus Pristimantibacillus</taxon>
    </lineage>
</organism>
<evidence type="ECO:0000259" key="4">
    <source>
        <dbReference type="PROSITE" id="PS50995"/>
    </source>
</evidence>
<dbReference type="PRINTS" id="PR00598">
    <property type="entry name" value="HTHMARR"/>
</dbReference>
<dbReference type="PROSITE" id="PS50995">
    <property type="entry name" value="HTH_MARR_2"/>
    <property type="match status" value="1"/>
</dbReference>
<reference evidence="5" key="1">
    <citation type="submission" date="2022-05" db="EMBL/GenBank/DDBJ databases">
        <title>Novel bacterial taxa in a minimal lignocellulolytic consortium and its capacity to transform plastics disclosed by genome-resolved metagenomics.</title>
        <authorList>
            <person name="Rodriguez C.A.D."/>
            <person name="Diaz-Garcia L."/>
            <person name="Herrera K."/>
            <person name="Tarazona N.A."/>
            <person name="Sproer C."/>
            <person name="Overmann J."/>
            <person name="Jimenez D.J."/>
        </authorList>
    </citation>
    <scope>NUCLEOTIDE SEQUENCE</scope>
    <source>
        <strain evidence="5">MAG5</strain>
    </source>
</reference>
<dbReference type="SUPFAM" id="SSF46785">
    <property type="entry name" value="Winged helix' DNA-binding domain"/>
    <property type="match status" value="1"/>
</dbReference>
<feature type="domain" description="HTH marR-type" evidence="4">
    <location>
        <begin position="8"/>
        <end position="140"/>
    </location>
</feature>
<evidence type="ECO:0000256" key="1">
    <source>
        <dbReference type="ARBA" id="ARBA00023015"/>
    </source>
</evidence>
<keyword evidence="1" id="KW-0805">Transcription regulation</keyword>
<dbReference type="Proteomes" id="UP001056756">
    <property type="component" value="Chromosome"/>
</dbReference>
<dbReference type="InterPro" id="IPR036388">
    <property type="entry name" value="WH-like_DNA-bd_sf"/>
</dbReference>
<evidence type="ECO:0000256" key="3">
    <source>
        <dbReference type="ARBA" id="ARBA00023163"/>
    </source>
</evidence>
<keyword evidence="2" id="KW-0238">DNA-binding</keyword>
<accession>A0A9J6ZKH6</accession>
<dbReference type="KEGG" id="plig:NAG76_09780"/>
<dbReference type="SMART" id="SM00347">
    <property type="entry name" value="HTH_MARR"/>
    <property type="match status" value="1"/>
</dbReference>
<dbReference type="EMBL" id="CP097899">
    <property type="protein sequence ID" value="URN96479.1"/>
    <property type="molecule type" value="Genomic_DNA"/>
</dbReference>
<sequence length="144" mass="16201">MDNHTHTGSLLLGKLFLQLRQLERQPRHFGNIGPLTPSEIHTIDAIGIDGNLLMNELAARLNITKGAVTQLVAKLEHKAFVKRTPHHSDSRAAVLSLTDEGKEAYRAHEAAHLKFYSQLQEQLSEEEIKIFEKCIGTLINVMRD</sequence>
<dbReference type="InterPro" id="IPR000835">
    <property type="entry name" value="HTH_MarR-typ"/>
</dbReference>
<keyword evidence="3" id="KW-0804">Transcription</keyword>